<reference evidence="3" key="1">
    <citation type="submission" date="2017-09" db="EMBL/GenBank/DDBJ databases">
        <title>Depth-based differentiation of microbial function through sediment-hosted aquifers and enrichment of novel symbionts in the deep terrestrial subsurface.</title>
        <authorList>
            <person name="Probst A.J."/>
            <person name="Ladd B."/>
            <person name="Jarett J.K."/>
            <person name="Geller-Mcgrath D.E."/>
            <person name="Sieber C.M.K."/>
            <person name="Emerson J.B."/>
            <person name="Anantharaman K."/>
            <person name="Thomas B.C."/>
            <person name="Malmstrom R."/>
            <person name="Stieglmeier M."/>
            <person name="Klingl A."/>
            <person name="Woyke T."/>
            <person name="Ryan C.M."/>
            <person name="Banfield J.F."/>
        </authorList>
    </citation>
    <scope>NUCLEOTIDE SEQUENCE [LARGE SCALE GENOMIC DNA]</scope>
</reference>
<dbReference type="Pfam" id="PF08241">
    <property type="entry name" value="Methyltransf_11"/>
    <property type="match status" value="1"/>
</dbReference>
<feature type="domain" description="Methyltransferase type 11" evidence="1">
    <location>
        <begin position="71"/>
        <end position="174"/>
    </location>
</feature>
<dbReference type="Proteomes" id="UP000230903">
    <property type="component" value="Unassembled WGS sequence"/>
</dbReference>
<dbReference type="PANTHER" id="PTHR43861">
    <property type="entry name" value="TRANS-ACONITATE 2-METHYLTRANSFERASE-RELATED"/>
    <property type="match status" value="1"/>
</dbReference>
<dbReference type="GO" id="GO:0008757">
    <property type="term" value="F:S-adenosylmethionine-dependent methyltransferase activity"/>
    <property type="evidence" value="ECO:0007669"/>
    <property type="project" value="InterPro"/>
</dbReference>
<evidence type="ECO:0000259" key="1">
    <source>
        <dbReference type="Pfam" id="PF08241"/>
    </source>
</evidence>
<dbReference type="InterPro" id="IPR029063">
    <property type="entry name" value="SAM-dependent_MTases_sf"/>
</dbReference>
<dbReference type="AlphaFoldDB" id="A0A2H0UNC0"/>
<dbReference type="Gene3D" id="3.40.50.150">
    <property type="entry name" value="Vaccinia Virus protein VP39"/>
    <property type="match status" value="1"/>
</dbReference>
<dbReference type="InterPro" id="IPR013216">
    <property type="entry name" value="Methyltransf_11"/>
</dbReference>
<gene>
    <name evidence="2" type="ORF">COU10_02060</name>
</gene>
<accession>A0A2H0UNC0</accession>
<dbReference type="EMBL" id="PFBC01000033">
    <property type="protein sequence ID" value="PIR87917.1"/>
    <property type="molecule type" value="Genomic_DNA"/>
</dbReference>
<comment type="caution">
    <text evidence="2">The sequence shown here is derived from an EMBL/GenBank/DDBJ whole genome shotgun (WGS) entry which is preliminary data.</text>
</comment>
<protein>
    <recommendedName>
        <fullName evidence="1">Methyltransferase type 11 domain-containing protein</fullName>
    </recommendedName>
</protein>
<name>A0A2H0UNC0_9BACT</name>
<organism evidence="2 3">
    <name type="scientific">Candidatus Harrisonbacteria bacterium CG10_big_fil_rev_8_21_14_0_10_45_28</name>
    <dbReference type="NCBI Taxonomy" id="1974586"/>
    <lineage>
        <taxon>Bacteria</taxon>
        <taxon>Candidatus Harrisoniibacteriota</taxon>
    </lineage>
</organism>
<evidence type="ECO:0000313" key="2">
    <source>
        <dbReference type="EMBL" id="PIR87917.1"/>
    </source>
</evidence>
<proteinExistence type="predicted"/>
<sequence>MSRSKIISINNFVAIKVADKWRTAWKKSGFEFSVSGKRGCKKLGKFPRAWKRIFKEIKTNPFSRNDLNIFEVGCGGGNQLIMFALNGWKCVGLDCSKEVLERAKNYIQEASVICKNNLDVTFICEDFLNYAPANDLKFDIVFHVGVLEHFLDESERLIFLKKMFGLAKPEGYVVSIVPSGVHPLRQKMRQLKLGGYDIPEIDYDAFLIEKEFKQCGAKEMKIFPHNILGYFLIDNKNLIISTFKRLVYYFFQIMPPFAMPPGFASKHASTLIGIAKKPI</sequence>
<dbReference type="CDD" id="cd02440">
    <property type="entry name" value="AdoMet_MTases"/>
    <property type="match status" value="1"/>
</dbReference>
<evidence type="ECO:0000313" key="3">
    <source>
        <dbReference type="Proteomes" id="UP000230903"/>
    </source>
</evidence>
<dbReference type="SUPFAM" id="SSF53335">
    <property type="entry name" value="S-adenosyl-L-methionine-dependent methyltransferases"/>
    <property type="match status" value="1"/>
</dbReference>